<dbReference type="RefSeq" id="WP_247995297.1">
    <property type="nucleotide sequence ID" value="NZ_CP096021.1"/>
</dbReference>
<accession>A0A8U0A9H4</accession>
<dbReference type="AlphaFoldDB" id="A0A8U0A9H4"/>
<organism evidence="1 2">
    <name type="scientific">Halocatena salina</name>
    <dbReference type="NCBI Taxonomy" id="2934340"/>
    <lineage>
        <taxon>Archaea</taxon>
        <taxon>Methanobacteriati</taxon>
        <taxon>Methanobacteriota</taxon>
        <taxon>Stenosarchaea group</taxon>
        <taxon>Halobacteria</taxon>
        <taxon>Halobacteriales</taxon>
        <taxon>Natronomonadaceae</taxon>
        <taxon>Halocatena</taxon>
    </lineage>
</organism>
<keyword evidence="2" id="KW-1185">Reference proteome</keyword>
<reference evidence="1" key="1">
    <citation type="submission" date="2022-04" db="EMBL/GenBank/DDBJ databases">
        <title>Halocatena sp. nov., isolated from a salt lake.</title>
        <authorList>
            <person name="Cui H.-L."/>
        </authorList>
    </citation>
    <scope>NUCLEOTIDE SEQUENCE</scope>
    <source>
        <strain evidence="1">AD-1</strain>
        <plasmid evidence="1">unnamed2</plasmid>
    </source>
</reference>
<dbReference type="Proteomes" id="UP000831768">
    <property type="component" value="Plasmid unnamed2"/>
</dbReference>
<proteinExistence type="predicted"/>
<dbReference type="KEGG" id="haad:MW046_16515"/>
<evidence type="ECO:0000313" key="1">
    <source>
        <dbReference type="EMBL" id="UPM44643.1"/>
    </source>
</evidence>
<geneLocation type="plasmid" evidence="1 2">
    <name>unnamed2</name>
</geneLocation>
<name>A0A8U0A9H4_9EURY</name>
<keyword evidence="1" id="KW-0614">Plasmid</keyword>
<sequence>MSTSSAGVHPVSHSTMSPLSAMYVALFPEKVVALGLSPPLHFAVESGLFDVREIAERHDPQRRRLWHCSSGATRSRILLAQADLET</sequence>
<protein>
    <submittedName>
        <fullName evidence="1">Uncharacterized protein</fullName>
    </submittedName>
</protein>
<gene>
    <name evidence="1" type="ORF">MW046_16515</name>
</gene>
<evidence type="ECO:0000313" key="2">
    <source>
        <dbReference type="Proteomes" id="UP000831768"/>
    </source>
</evidence>
<dbReference type="EMBL" id="CP096021">
    <property type="protein sequence ID" value="UPM44643.1"/>
    <property type="molecule type" value="Genomic_DNA"/>
</dbReference>
<dbReference type="GeneID" id="71929684"/>